<organism evidence="2 3">
    <name type="scientific">Elysia marginata</name>
    <dbReference type="NCBI Taxonomy" id="1093978"/>
    <lineage>
        <taxon>Eukaryota</taxon>
        <taxon>Metazoa</taxon>
        <taxon>Spiralia</taxon>
        <taxon>Lophotrochozoa</taxon>
        <taxon>Mollusca</taxon>
        <taxon>Gastropoda</taxon>
        <taxon>Heterobranchia</taxon>
        <taxon>Euthyneura</taxon>
        <taxon>Panpulmonata</taxon>
        <taxon>Sacoglossa</taxon>
        <taxon>Placobranchoidea</taxon>
        <taxon>Plakobranchidae</taxon>
        <taxon>Elysia</taxon>
    </lineage>
</organism>
<sequence length="148" mass="15978">MVANPVVNDVFSFYQALADIFGRNACHVVAMTGADFQPLGKGFTVEMHAQWPCRGDVGKLSALLDSDVHEVIHENSEEHGCQEGNQKQPLNGTKDGSEEENRCSYESCQKRALLHSITCVCYESSATGAVDGLMSVASALLILVEATE</sequence>
<dbReference type="EMBL" id="BMAT01012839">
    <property type="protein sequence ID" value="GFS00202.1"/>
    <property type="molecule type" value="Genomic_DNA"/>
</dbReference>
<dbReference type="AlphaFoldDB" id="A0AAV4HSP3"/>
<dbReference type="Proteomes" id="UP000762676">
    <property type="component" value="Unassembled WGS sequence"/>
</dbReference>
<reference evidence="2 3" key="1">
    <citation type="journal article" date="2021" name="Elife">
        <title>Chloroplast acquisition without the gene transfer in kleptoplastic sea slugs, Plakobranchus ocellatus.</title>
        <authorList>
            <person name="Maeda T."/>
            <person name="Takahashi S."/>
            <person name="Yoshida T."/>
            <person name="Shimamura S."/>
            <person name="Takaki Y."/>
            <person name="Nagai Y."/>
            <person name="Toyoda A."/>
            <person name="Suzuki Y."/>
            <person name="Arimoto A."/>
            <person name="Ishii H."/>
            <person name="Satoh N."/>
            <person name="Nishiyama T."/>
            <person name="Hasebe M."/>
            <person name="Maruyama T."/>
            <person name="Minagawa J."/>
            <person name="Obokata J."/>
            <person name="Shigenobu S."/>
        </authorList>
    </citation>
    <scope>NUCLEOTIDE SEQUENCE [LARGE SCALE GENOMIC DNA]</scope>
</reference>
<comment type="caution">
    <text evidence="2">The sequence shown here is derived from an EMBL/GenBank/DDBJ whole genome shotgun (WGS) entry which is preliminary data.</text>
</comment>
<keyword evidence="3" id="KW-1185">Reference proteome</keyword>
<gene>
    <name evidence="2" type="ORF">ElyMa_006392600</name>
</gene>
<evidence type="ECO:0000313" key="3">
    <source>
        <dbReference type="Proteomes" id="UP000762676"/>
    </source>
</evidence>
<evidence type="ECO:0000256" key="1">
    <source>
        <dbReference type="SAM" id="MobiDB-lite"/>
    </source>
</evidence>
<name>A0AAV4HSP3_9GAST</name>
<accession>A0AAV4HSP3</accession>
<proteinExistence type="predicted"/>
<evidence type="ECO:0000313" key="2">
    <source>
        <dbReference type="EMBL" id="GFS00202.1"/>
    </source>
</evidence>
<feature type="region of interest" description="Disordered" evidence="1">
    <location>
        <begin position="75"/>
        <end position="98"/>
    </location>
</feature>
<protein>
    <submittedName>
        <fullName evidence="2">Uncharacterized protein</fullName>
    </submittedName>
</protein>